<organism evidence="1">
    <name type="scientific">Pycnococcus provasolii</name>
    <dbReference type="NCBI Taxonomy" id="41880"/>
    <lineage>
        <taxon>Eukaryota</taxon>
        <taxon>Viridiplantae</taxon>
        <taxon>Chlorophyta</taxon>
        <taxon>Pseudoscourfieldiophyceae</taxon>
        <taxon>Pseudoscourfieldiales</taxon>
        <taxon>Pycnococcaceae</taxon>
        <taxon>Pycnococcus</taxon>
    </lineage>
</organism>
<evidence type="ECO:0000313" key="2">
    <source>
        <dbReference type="EMBL" id="GHP10736.1"/>
    </source>
</evidence>
<reference evidence="2" key="1">
    <citation type="submission" date="2020-10" db="EMBL/GenBank/DDBJ databases">
        <title>Unveiling of a novel bifunctional photoreceptor, Dualchrome1, isolated from a cosmopolitan green alga.</title>
        <authorList>
            <person name="Suzuki S."/>
            <person name="Kawachi M."/>
        </authorList>
    </citation>
    <scope>NUCLEOTIDE SEQUENCE</scope>
    <source>
        <strain evidence="2">NIES 2893</strain>
    </source>
</reference>
<sequence>MSSCSTSARTQTRNRLNTELWKMPLSSLGIPSVFPRLHWHSARGELAAVQTAIVEGDNVNGVARVRYSNGEEWHDVRALHIAAARGRLKVVIELLKNADIDVHAEAQIVRHNHLKMVNAEDLARAHGRLLCYWKLKKHKQNTKTATKS</sequence>
<dbReference type="Gene3D" id="1.25.40.20">
    <property type="entry name" value="Ankyrin repeat-containing domain"/>
    <property type="match status" value="1"/>
</dbReference>
<evidence type="ECO:0000313" key="1">
    <source>
        <dbReference type="EMBL" id="CAE0009526.1"/>
    </source>
</evidence>
<protein>
    <recommendedName>
        <fullName evidence="4">Ankyrin repeat domain-containing protein</fullName>
    </recommendedName>
</protein>
<accession>A0A7S2YW53</accession>
<dbReference type="InterPro" id="IPR036770">
    <property type="entry name" value="Ankyrin_rpt-contain_sf"/>
</dbReference>
<name>A0A7S2YW53_9CHLO</name>
<dbReference type="EMBL" id="HBHV01001546">
    <property type="protein sequence ID" value="CAE0009526.1"/>
    <property type="molecule type" value="Transcribed_RNA"/>
</dbReference>
<proteinExistence type="predicted"/>
<dbReference type="AlphaFoldDB" id="A0A7S2YW53"/>
<reference evidence="1" key="2">
    <citation type="submission" date="2021-01" db="EMBL/GenBank/DDBJ databases">
        <authorList>
            <person name="Corre E."/>
            <person name="Pelletier E."/>
            <person name="Niang G."/>
            <person name="Scheremetjew M."/>
            <person name="Finn R."/>
            <person name="Kale V."/>
            <person name="Holt S."/>
            <person name="Cochrane G."/>
            <person name="Meng A."/>
            <person name="Brown T."/>
            <person name="Cohen L."/>
        </authorList>
    </citation>
    <scope>NUCLEOTIDE SEQUENCE</scope>
    <source>
        <strain evidence="1">RCC2336</strain>
    </source>
</reference>
<dbReference type="EMBL" id="BNJQ01000031">
    <property type="protein sequence ID" value="GHP10736.1"/>
    <property type="molecule type" value="Genomic_DNA"/>
</dbReference>
<keyword evidence="3" id="KW-1185">Reference proteome</keyword>
<evidence type="ECO:0000313" key="3">
    <source>
        <dbReference type="Proteomes" id="UP000660262"/>
    </source>
</evidence>
<evidence type="ECO:0008006" key="4">
    <source>
        <dbReference type="Google" id="ProtNLM"/>
    </source>
</evidence>
<dbReference type="Proteomes" id="UP000660262">
    <property type="component" value="Unassembled WGS sequence"/>
</dbReference>
<dbReference type="SUPFAM" id="SSF48403">
    <property type="entry name" value="Ankyrin repeat"/>
    <property type="match status" value="1"/>
</dbReference>
<gene>
    <name evidence="1" type="ORF">PPRO1316_LOCUS1074</name>
    <name evidence="2" type="ORF">PPROV_000946700</name>
</gene>